<organism evidence="2 3">
    <name type="scientific">Duganella vulcania</name>
    <dbReference type="NCBI Taxonomy" id="2692166"/>
    <lineage>
        <taxon>Bacteria</taxon>
        <taxon>Pseudomonadati</taxon>
        <taxon>Pseudomonadota</taxon>
        <taxon>Betaproteobacteria</taxon>
        <taxon>Burkholderiales</taxon>
        <taxon>Oxalobacteraceae</taxon>
        <taxon>Telluria group</taxon>
        <taxon>Duganella</taxon>
    </lineage>
</organism>
<keyword evidence="1" id="KW-0472">Membrane</keyword>
<dbReference type="InterPro" id="IPR021354">
    <property type="entry name" value="DUF2975"/>
</dbReference>
<dbReference type="EMBL" id="WWCV01000085">
    <property type="protein sequence ID" value="MYN20639.1"/>
    <property type="molecule type" value="Genomic_DNA"/>
</dbReference>
<feature type="transmembrane region" description="Helical" evidence="1">
    <location>
        <begin position="135"/>
        <end position="157"/>
    </location>
</feature>
<dbReference type="Proteomes" id="UP000484875">
    <property type="component" value="Unassembled WGS sequence"/>
</dbReference>
<sequence length="174" mass="19026">MKITLIRALLWLCVAAQAAFFVLAWTTYVPSIGSMTIDMTAIGMPFGARLALTPSARLLGAALALPTTLVLVYGLWRLDRLLLNFHRRELFSAQSIGHLRAFAGATLLSTALSIAEPPVRTLALRLAGDGGGQHFAVGVNSEQLMLILVCGMFYLITRLMHEGRRLREENEGFV</sequence>
<dbReference type="Pfam" id="PF11188">
    <property type="entry name" value="DUF2975"/>
    <property type="match status" value="1"/>
</dbReference>
<dbReference type="RefSeq" id="WP_161092947.1">
    <property type="nucleotide sequence ID" value="NZ_WWCV01000085.1"/>
</dbReference>
<comment type="caution">
    <text evidence="2">The sequence shown here is derived from an EMBL/GenBank/DDBJ whole genome shotgun (WGS) entry which is preliminary data.</text>
</comment>
<proteinExistence type="predicted"/>
<reference evidence="2 3" key="1">
    <citation type="submission" date="2019-12" db="EMBL/GenBank/DDBJ databases">
        <title>Novel species isolated from a subtropical stream in China.</title>
        <authorList>
            <person name="Lu H."/>
        </authorList>
    </citation>
    <scope>NUCLEOTIDE SEQUENCE [LARGE SCALE GENOMIC DNA]</scope>
    <source>
        <strain evidence="2 3">FT107W</strain>
    </source>
</reference>
<keyword evidence="1" id="KW-1133">Transmembrane helix</keyword>
<gene>
    <name evidence="2" type="ORF">GTP81_28260</name>
</gene>
<evidence type="ECO:0000313" key="2">
    <source>
        <dbReference type="EMBL" id="MYN20639.1"/>
    </source>
</evidence>
<feature type="transmembrane region" description="Helical" evidence="1">
    <location>
        <begin position="97"/>
        <end position="115"/>
    </location>
</feature>
<name>A0A845HT99_9BURK</name>
<feature type="transmembrane region" description="Helical" evidence="1">
    <location>
        <begin position="58"/>
        <end position="76"/>
    </location>
</feature>
<keyword evidence="3" id="KW-1185">Reference proteome</keyword>
<keyword evidence="1" id="KW-0812">Transmembrane</keyword>
<evidence type="ECO:0000313" key="3">
    <source>
        <dbReference type="Proteomes" id="UP000484875"/>
    </source>
</evidence>
<accession>A0A845HT99</accession>
<protein>
    <submittedName>
        <fullName evidence="2">DUF2975 domain-containing protein</fullName>
    </submittedName>
</protein>
<evidence type="ECO:0000256" key="1">
    <source>
        <dbReference type="SAM" id="Phobius"/>
    </source>
</evidence>
<dbReference type="AlphaFoldDB" id="A0A845HT99"/>